<evidence type="ECO:0000313" key="4">
    <source>
        <dbReference type="Proteomes" id="UP000192911"/>
    </source>
</evidence>
<dbReference type="GO" id="GO:0050918">
    <property type="term" value="P:positive chemotaxis"/>
    <property type="evidence" value="ECO:0007669"/>
    <property type="project" value="TreeGrafter"/>
</dbReference>
<proteinExistence type="inferred from homology"/>
<dbReference type="InterPro" id="IPR036429">
    <property type="entry name" value="SpoA-like_sf"/>
</dbReference>
<dbReference type="Proteomes" id="UP000192911">
    <property type="component" value="Unassembled WGS sequence"/>
</dbReference>
<dbReference type="PANTHER" id="PTHR30034:SF5">
    <property type="entry name" value="SECRETION SYSTEM APPARATUS PROTEIN SSAQ"/>
    <property type="match status" value="1"/>
</dbReference>
<evidence type="ECO:0000313" key="3">
    <source>
        <dbReference type="EMBL" id="SMF24392.1"/>
    </source>
</evidence>
<gene>
    <name evidence="3" type="ORF">SAMN06295900_104276</name>
</gene>
<dbReference type="Gene3D" id="2.30.330.10">
    <property type="entry name" value="SpoA-like"/>
    <property type="match status" value="1"/>
</dbReference>
<evidence type="ECO:0000259" key="2">
    <source>
        <dbReference type="Pfam" id="PF01052"/>
    </source>
</evidence>
<dbReference type="PANTHER" id="PTHR30034">
    <property type="entry name" value="FLAGELLAR MOTOR SWITCH PROTEIN FLIM"/>
    <property type="match status" value="1"/>
</dbReference>
<name>A0A1X7DZ45_TRICW</name>
<evidence type="ECO:0000256" key="1">
    <source>
        <dbReference type="ARBA" id="ARBA00009226"/>
    </source>
</evidence>
<accession>A0A1X7DZ45</accession>
<dbReference type="InterPro" id="IPR001543">
    <property type="entry name" value="FliN-like_C"/>
</dbReference>
<dbReference type="GO" id="GO:0071978">
    <property type="term" value="P:bacterial-type flagellum-dependent swarming motility"/>
    <property type="evidence" value="ECO:0007669"/>
    <property type="project" value="TreeGrafter"/>
</dbReference>
<organism evidence="3 4">
    <name type="scientific">Trinickia caryophylli</name>
    <name type="common">Paraburkholderia caryophylli</name>
    <dbReference type="NCBI Taxonomy" id="28094"/>
    <lineage>
        <taxon>Bacteria</taxon>
        <taxon>Pseudomonadati</taxon>
        <taxon>Pseudomonadota</taxon>
        <taxon>Betaproteobacteria</taxon>
        <taxon>Burkholderiales</taxon>
        <taxon>Burkholderiaceae</taxon>
        <taxon>Trinickia</taxon>
    </lineage>
</organism>
<comment type="similarity">
    <text evidence="1">Belongs to the FliN/MopA/SpaO family.</text>
</comment>
<dbReference type="STRING" id="28094.SAMN06295900_104276"/>
<sequence>MVSAVRVAAGKAGPFMPRRVDAAALASSRLRHRYTCTCPLHDGAPDRDDDRADTTLALRLSLIGHRTGHRTDHFIGHFIGHPLPPVADALAVTTRFGALVWLDPVPFLIAFTGIDVARATSAAAREAFVHHALGALPAGIHEALGGPVAHREPPCAPSDEWLTASLTGSVRGIRVAMRLAADPQTFLAMVDDGPWQPETAGTPPWLGRLPSGCRVLAATIALPVAQYRALHRGAIVIAPDPRFDTAGRGRITLFGRRLLVSWRDDHHCFEVQHMSDDASPPLSDHRAEASAVTSGDLPVHLAFSLGTLTLPLGEVASIGPGTLLRLDNGLPPSVRIEANGVPLGYGELVDFDGRLAVEITQWPDRDQRAVPA</sequence>
<dbReference type="Pfam" id="PF01052">
    <property type="entry name" value="FliMN_C"/>
    <property type="match status" value="1"/>
</dbReference>
<protein>
    <submittedName>
        <fullName evidence="3">Type III secretion system apparatus protein YscQ/HrcQ</fullName>
    </submittedName>
</protein>
<dbReference type="AlphaFoldDB" id="A0A1X7DZ45"/>
<dbReference type="SUPFAM" id="SSF101801">
    <property type="entry name" value="Surface presentation of antigens (SPOA)"/>
    <property type="match status" value="1"/>
</dbReference>
<dbReference type="EMBL" id="FXAH01000004">
    <property type="protein sequence ID" value="SMF24392.1"/>
    <property type="molecule type" value="Genomic_DNA"/>
</dbReference>
<keyword evidence="4" id="KW-1185">Reference proteome</keyword>
<feature type="domain" description="Flagellar motor switch protein FliN-like C-terminal" evidence="2">
    <location>
        <begin position="296"/>
        <end position="362"/>
    </location>
</feature>
<reference evidence="4" key="1">
    <citation type="submission" date="2017-04" db="EMBL/GenBank/DDBJ databases">
        <authorList>
            <person name="Varghese N."/>
            <person name="Submissions S."/>
        </authorList>
    </citation>
    <scope>NUCLEOTIDE SEQUENCE [LARGE SCALE GENOMIC DNA]</scope>
    <source>
        <strain evidence="4">Ballard 720</strain>
    </source>
</reference>